<protein>
    <submittedName>
        <fullName evidence="4">Uncharacterized protein</fullName>
    </submittedName>
</protein>
<reference evidence="4 5" key="1">
    <citation type="journal article" date="2019" name="Emerg. Microbes Infect.">
        <title>Comprehensive subspecies identification of 175 nontuberculous mycobacteria species based on 7547 genomic profiles.</title>
        <authorList>
            <person name="Matsumoto Y."/>
            <person name="Kinjo T."/>
            <person name="Motooka D."/>
            <person name="Nabeya D."/>
            <person name="Jung N."/>
            <person name="Uechi K."/>
            <person name="Horii T."/>
            <person name="Iida T."/>
            <person name="Fujita J."/>
            <person name="Nakamura S."/>
        </authorList>
    </citation>
    <scope>NUCLEOTIDE SEQUENCE [LARGE SCALE GENOMIC DNA]</scope>
    <source>
        <strain evidence="4 5">JCM 6377</strain>
    </source>
</reference>
<keyword evidence="2" id="KW-0812">Transmembrane</keyword>
<organism evidence="4 5">
    <name type="scientific">Mycolicibacterium agri</name>
    <name type="common">Mycobacterium agri</name>
    <dbReference type="NCBI Taxonomy" id="36811"/>
    <lineage>
        <taxon>Bacteria</taxon>
        <taxon>Bacillati</taxon>
        <taxon>Actinomycetota</taxon>
        <taxon>Actinomycetes</taxon>
        <taxon>Mycobacteriales</taxon>
        <taxon>Mycobacteriaceae</taxon>
        <taxon>Mycolicibacterium</taxon>
    </lineage>
</organism>
<evidence type="ECO:0000313" key="5">
    <source>
        <dbReference type="Proteomes" id="UP000465302"/>
    </source>
</evidence>
<dbReference type="Proteomes" id="UP000465302">
    <property type="component" value="Unassembled WGS sequence"/>
</dbReference>
<feature type="compositionally biased region" description="Polar residues" evidence="1">
    <location>
        <begin position="91"/>
        <end position="100"/>
    </location>
</feature>
<keyword evidence="3" id="KW-0732">Signal</keyword>
<comment type="caution">
    <text evidence="4">The sequence shown here is derived from an EMBL/GenBank/DDBJ whole genome shotgun (WGS) entry which is preliminary data.</text>
</comment>
<evidence type="ECO:0000256" key="3">
    <source>
        <dbReference type="SAM" id="SignalP"/>
    </source>
</evidence>
<sequence length="100" mass="10745">MKRDSCKFLSGSFAALAFAHAAYATAVSSGIVEQPRVRGRRWPVGFMWLEAVLYTAVSLGLGYLGWRAQPQEQPEVSTATPTNARRPAVESETTAQAASG</sequence>
<evidence type="ECO:0000256" key="2">
    <source>
        <dbReference type="SAM" id="Phobius"/>
    </source>
</evidence>
<dbReference type="EMBL" id="BLKS01000001">
    <property type="protein sequence ID" value="GFG52950.1"/>
    <property type="molecule type" value="Genomic_DNA"/>
</dbReference>
<keyword evidence="2" id="KW-0472">Membrane</keyword>
<name>A0A7I9W5V7_MYCAG</name>
<dbReference type="RefSeq" id="WP_174814697.1">
    <property type="nucleotide sequence ID" value="NZ_BLKS01000001.1"/>
</dbReference>
<feature type="transmembrane region" description="Helical" evidence="2">
    <location>
        <begin position="48"/>
        <end position="66"/>
    </location>
</feature>
<proteinExistence type="predicted"/>
<feature type="compositionally biased region" description="Polar residues" evidence="1">
    <location>
        <begin position="71"/>
        <end position="83"/>
    </location>
</feature>
<feature type="signal peptide" evidence="3">
    <location>
        <begin position="1"/>
        <end position="24"/>
    </location>
</feature>
<keyword evidence="2" id="KW-1133">Transmembrane helix</keyword>
<dbReference type="AlphaFoldDB" id="A0A7I9W5V7"/>
<gene>
    <name evidence="4" type="ORF">MAGR_43910</name>
</gene>
<evidence type="ECO:0000256" key="1">
    <source>
        <dbReference type="SAM" id="MobiDB-lite"/>
    </source>
</evidence>
<feature type="region of interest" description="Disordered" evidence="1">
    <location>
        <begin position="71"/>
        <end position="100"/>
    </location>
</feature>
<accession>A0A7I9W5V7</accession>
<feature type="chain" id="PRO_5029825018" evidence="3">
    <location>
        <begin position="25"/>
        <end position="100"/>
    </location>
</feature>
<evidence type="ECO:0000313" key="4">
    <source>
        <dbReference type="EMBL" id="GFG52950.1"/>
    </source>
</evidence>